<dbReference type="Pfam" id="PF01395">
    <property type="entry name" value="PBP_GOBP"/>
    <property type="match status" value="1"/>
</dbReference>
<feature type="signal peptide" evidence="6">
    <location>
        <begin position="1"/>
        <end position="20"/>
    </location>
</feature>
<dbReference type="InterPro" id="IPR036728">
    <property type="entry name" value="PBP_GOBP_sf"/>
</dbReference>
<dbReference type="SUPFAM" id="SSF47565">
    <property type="entry name" value="Insect pheromone/odorant-binding proteins"/>
    <property type="match status" value="1"/>
</dbReference>
<dbReference type="Gene3D" id="1.10.238.20">
    <property type="entry name" value="Pheromone/general odorant binding protein domain"/>
    <property type="match status" value="1"/>
</dbReference>
<evidence type="ECO:0000256" key="4">
    <source>
        <dbReference type="ARBA" id="ARBA00023180"/>
    </source>
</evidence>
<keyword evidence="8" id="KW-1185">Reference proteome</keyword>
<evidence type="ECO:0000256" key="6">
    <source>
        <dbReference type="SAM" id="SignalP"/>
    </source>
</evidence>
<organism evidence="7 8">
    <name type="scientific">Acanthoscelides obtectus</name>
    <name type="common">Bean weevil</name>
    <name type="synonym">Bruchus obtectus</name>
    <dbReference type="NCBI Taxonomy" id="200917"/>
    <lineage>
        <taxon>Eukaryota</taxon>
        <taxon>Metazoa</taxon>
        <taxon>Ecdysozoa</taxon>
        <taxon>Arthropoda</taxon>
        <taxon>Hexapoda</taxon>
        <taxon>Insecta</taxon>
        <taxon>Pterygota</taxon>
        <taxon>Neoptera</taxon>
        <taxon>Endopterygota</taxon>
        <taxon>Coleoptera</taxon>
        <taxon>Polyphaga</taxon>
        <taxon>Cucujiformia</taxon>
        <taxon>Chrysomeloidea</taxon>
        <taxon>Chrysomelidae</taxon>
        <taxon>Bruchinae</taxon>
        <taxon>Bruchini</taxon>
        <taxon>Acanthoscelides</taxon>
    </lineage>
</organism>
<evidence type="ECO:0000256" key="3">
    <source>
        <dbReference type="ARBA" id="ARBA00022525"/>
    </source>
</evidence>
<evidence type="ECO:0000256" key="2">
    <source>
        <dbReference type="ARBA" id="ARBA00008098"/>
    </source>
</evidence>
<keyword evidence="6" id="KW-0732">Signal</keyword>
<feature type="chain" id="PRO_5040161136" evidence="6">
    <location>
        <begin position="21"/>
        <end position="135"/>
    </location>
</feature>
<evidence type="ECO:0000256" key="5">
    <source>
        <dbReference type="ARBA" id="ARBA00056866"/>
    </source>
</evidence>
<keyword evidence="3" id="KW-0964">Secreted</keyword>
<dbReference type="SMART" id="SM00708">
    <property type="entry name" value="PhBP"/>
    <property type="match status" value="1"/>
</dbReference>
<dbReference type="AlphaFoldDB" id="A0A9P0JRM0"/>
<evidence type="ECO:0000313" key="7">
    <source>
        <dbReference type="EMBL" id="CAH1958896.1"/>
    </source>
</evidence>
<dbReference type="EMBL" id="CAKOFQ010006679">
    <property type="protein sequence ID" value="CAH1958896.1"/>
    <property type="molecule type" value="Genomic_DNA"/>
</dbReference>
<comment type="similarity">
    <text evidence="2">Belongs to the PBP/GOBP family.</text>
</comment>
<sequence>MLNQVLLFLGVCLTGTLVHAYDEEMQALMDNLHNECVGQTGVDESLIINARKGDFSEDQKLKCYMRCIFAEIGTIEDDGSIDVDGVLAVLPEDMRDFAEPIFRKCANIGGSDPCDIVYVTNKCAYAERPADYFLP</sequence>
<comment type="function">
    <text evidence="5">May be a carrier protein for lipids.</text>
</comment>
<keyword evidence="4" id="KW-0325">Glycoprotein</keyword>
<gene>
    <name evidence="7" type="ORF">ACAOBT_LOCUS2915</name>
</gene>
<dbReference type="GO" id="GO:0005549">
    <property type="term" value="F:odorant binding"/>
    <property type="evidence" value="ECO:0007669"/>
    <property type="project" value="InterPro"/>
</dbReference>
<evidence type="ECO:0000313" key="8">
    <source>
        <dbReference type="Proteomes" id="UP001152888"/>
    </source>
</evidence>
<dbReference type="FunFam" id="1.10.238.20:FF:000001">
    <property type="entry name" value="General odorant-binding protein lush"/>
    <property type="match status" value="1"/>
</dbReference>
<reference evidence="7" key="1">
    <citation type="submission" date="2022-03" db="EMBL/GenBank/DDBJ databases">
        <authorList>
            <person name="Sayadi A."/>
        </authorList>
    </citation>
    <scope>NUCLEOTIDE SEQUENCE</scope>
</reference>
<dbReference type="PANTHER" id="PTHR21364:SF2">
    <property type="entry name" value="GENERAL ODORANT-BINDING PROTEIN 19A"/>
    <property type="match status" value="1"/>
</dbReference>
<comment type="caution">
    <text evidence="7">The sequence shown here is derived from an EMBL/GenBank/DDBJ whole genome shotgun (WGS) entry which is preliminary data.</text>
</comment>
<dbReference type="CDD" id="cd23992">
    <property type="entry name" value="PBP_GOBP"/>
    <property type="match status" value="1"/>
</dbReference>
<accession>A0A9P0JRM0</accession>
<proteinExistence type="inferred from homology"/>
<protein>
    <submittedName>
        <fullName evidence="7">Uncharacterized protein</fullName>
    </submittedName>
</protein>
<dbReference type="InterPro" id="IPR006170">
    <property type="entry name" value="PBP/GOBP"/>
</dbReference>
<dbReference type="GO" id="GO:0007608">
    <property type="term" value="P:sensory perception of smell"/>
    <property type="evidence" value="ECO:0007669"/>
    <property type="project" value="UniProtKB-ARBA"/>
</dbReference>
<dbReference type="Proteomes" id="UP001152888">
    <property type="component" value="Unassembled WGS sequence"/>
</dbReference>
<dbReference type="GO" id="GO:0005576">
    <property type="term" value="C:extracellular region"/>
    <property type="evidence" value="ECO:0007669"/>
    <property type="project" value="UniProtKB-SubCell"/>
</dbReference>
<evidence type="ECO:0000256" key="1">
    <source>
        <dbReference type="ARBA" id="ARBA00004613"/>
    </source>
</evidence>
<name>A0A9P0JRM0_ACAOB</name>
<dbReference type="PANTHER" id="PTHR21364">
    <property type="entry name" value="GENERAL ODORANT-BINDING PROTEIN 19A"/>
    <property type="match status" value="1"/>
</dbReference>
<comment type="subcellular location">
    <subcellularLocation>
        <location evidence="1">Secreted</location>
    </subcellularLocation>
</comment>
<dbReference type="OrthoDB" id="6815539at2759"/>